<dbReference type="EMBL" id="BJCE01000062">
    <property type="protein sequence ID" value="GCL37107.1"/>
    <property type="molecule type" value="Genomic_DNA"/>
</dbReference>
<evidence type="ECO:0000313" key="2">
    <source>
        <dbReference type="EMBL" id="GCL37107.1"/>
    </source>
</evidence>
<protein>
    <submittedName>
        <fullName evidence="2">Peptidase S16 lon domain-containing protein</fullName>
    </submittedName>
</protein>
<dbReference type="Gene3D" id="2.30.130.40">
    <property type="entry name" value="LON domain-like"/>
    <property type="match status" value="1"/>
</dbReference>
<dbReference type="InterPro" id="IPR015947">
    <property type="entry name" value="PUA-like_sf"/>
</dbReference>
<keyword evidence="3" id="KW-1185">Reference proteome</keyword>
<name>A0A479ZX83_9CYAN</name>
<reference evidence="3" key="1">
    <citation type="submission" date="2019-02" db="EMBL/GenBank/DDBJ databases">
        <title>Draft genome sequence of Sphaerospermopsis reniformis NIES-1949.</title>
        <authorList>
            <person name="Yamaguchi H."/>
            <person name="Suzuki S."/>
            <person name="Kawachi M."/>
        </authorList>
    </citation>
    <scope>NUCLEOTIDE SEQUENCE [LARGE SCALE GENOMIC DNA]</scope>
    <source>
        <strain evidence="3">NIES-1949</strain>
    </source>
</reference>
<dbReference type="Pfam" id="PF02190">
    <property type="entry name" value="LON_substr_bdg"/>
    <property type="match status" value="1"/>
</dbReference>
<dbReference type="AlphaFoldDB" id="A0A479ZX83"/>
<accession>A0A479ZX83</accession>
<dbReference type="InterPro" id="IPR003111">
    <property type="entry name" value="Lon_prtase_N"/>
</dbReference>
<dbReference type="PANTHER" id="PTHR46732">
    <property type="entry name" value="ATP-DEPENDENT PROTEASE LA (LON) DOMAIN PROTEIN"/>
    <property type="match status" value="1"/>
</dbReference>
<dbReference type="Proteomes" id="UP000300142">
    <property type="component" value="Unassembled WGS sequence"/>
</dbReference>
<gene>
    <name evidence="2" type="ORF">SR1949_22140</name>
</gene>
<comment type="caution">
    <text evidence="2">The sequence shown here is derived from an EMBL/GenBank/DDBJ whole genome shotgun (WGS) entry which is preliminary data.</text>
</comment>
<dbReference type="PROSITE" id="PS51787">
    <property type="entry name" value="LON_N"/>
    <property type="match status" value="1"/>
</dbReference>
<dbReference type="Gene3D" id="1.20.58.1480">
    <property type="match status" value="1"/>
</dbReference>
<dbReference type="InterPro" id="IPR046336">
    <property type="entry name" value="Lon_prtase_N_sf"/>
</dbReference>
<dbReference type="PANTHER" id="PTHR46732:SF8">
    <property type="entry name" value="ATP-DEPENDENT PROTEASE LA (LON) DOMAIN PROTEIN"/>
    <property type="match status" value="1"/>
</dbReference>
<feature type="domain" description="Lon N-terminal" evidence="1">
    <location>
        <begin position="42"/>
        <end position="229"/>
    </location>
</feature>
<organism evidence="2 3">
    <name type="scientific">Sphaerospermopsis reniformis</name>
    <dbReference type="NCBI Taxonomy" id="531300"/>
    <lineage>
        <taxon>Bacteria</taxon>
        <taxon>Bacillati</taxon>
        <taxon>Cyanobacteriota</taxon>
        <taxon>Cyanophyceae</taxon>
        <taxon>Nostocales</taxon>
        <taxon>Aphanizomenonaceae</taxon>
        <taxon>Sphaerospermopsis</taxon>
    </lineage>
</organism>
<sequence>MIKYKQSTATVKVKKYIFRINKNKLDTHLTMTSSSKIAVRELPLFPLPEVVLFPTRPLPLHIFEFRYRIMMNTILEGDRRFGVVMVDPIQGTIANVGCCAEIIHYQRLPDDRMEMLTLGQQRFRVLEYVREKPYRVGLVEWIEDHPPSQDLRPLAADVEQLLRDVVRLSAKLTEKDIELPEDLPDLPTELSYWVASNLYGVAPEQQALLELQDTSARLQREAEILTSTRNHLAARSVLKDTFSNMG</sequence>
<proteinExistence type="predicted"/>
<dbReference type="SUPFAM" id="SSF88697">
    <property type="entry name" value="PUA domain-like"/>
    <property type="match status" value="1"/>
</dbReference>
<evidence type="ECO:0000313" key="3">
    <source>
        <dbReference type="Proteomes" id="UP000300142"/>
    </source>
</evidence>
<evidence type="ECO:0000259" key="1">
    <source>
        <dbReference type="PROSITE" id="PS51787"/>
    </source>
</evidence>
<dbReference type="SMART" id="SM00464">
    <property type="entry name" value="LON"/>
    <property type="match status" value="1"/>
</dbReference>